<dbReference type="PANTHER" id="PTHR39550">
    <property type="entry name" value="SLL0658 PROTEIN"/>
    <property type="match status" value="1"/>
</dbReference>
<evidence type="ECO:0000313" key="2">
    <source>
        <dbReference type="Proteomes" id="UP001594351"/>
    </source>
</evidence>
<reference evidence="1 2" key="1">
    <citation type="submission" date="2024-09" db="EMBL/GenBank/DDBJ databases">
        <title>Laminarin stimulates single cell rates of sulfate reduction while oxygen inhibits transcriptomic activity in coastal marine sediment.</title>
        <authorList>
            <person name="Lindsay M."/>
            <person name="Orcutt B."/>
            <person name="Emerson D."/>
            <person name="Stepanauskas R."/>
            <person name="D'Angelo T."/>
        </authorList>
    </citation>
    <scope>NUCLEOTIDE SEQUENCE [LARGE SCALE GENOMIC DNA]</scope>
    <source>
        <strain evidence="1">SAG AM-311-K15</strain>
    </source>
</reference>
<dbReference type="Pfam" id="PF11848">
    <property type="entry name" value="DUF3368"/>
    <property type="match status" value="1"/>
</dbReference>
<keyword evidence="2" id="KW-1185">Reference proteome</keyword>
<organism evidence="1 2">
    <name type="scientific">candidate division CSSED10-310 bacterium</name>
    <dbReference type="NCBI Taxonomy" id="2855610"/>
    <lineage>
        <taxon>Bacteria</taxon>
        <taxon>Bacteria division CSSED10-310</taxon>
    </lineage>
</organism>
<name>A0ABV6YYF6_UNCC1</name>
<dbReference type="EMBL" id="JBHPBY010000166">
    <property type="protein sequence ID" value="MFC1851228.1"/>
    <property type="molecule type" value="Genomic_DNA"/>
</dbReference>
<comment type="caution">
    <text evidence="1">The sequence shown here is derived from an EMBL/GenBank/DDBJ whole genome shotgun (WGS) entry which is preliminary data.</text>
</comment>
<protein>
    <submittedName>
        <fullName evidence="1">DUF3368 domain-containing protein</fullName>
    </submittedName>
</protein>
<dbReference type="PANTHER" id="PTHR39550:SF1">
    <property type="entry name" value="SLL0658 PROTEIN"/>
    <property type="match status" value="1"/>
</dbReference>
<sequence length="163" mass="18423">MIVIANTTPFISLAAIGKLDLLEKIYQSIIIPEAVFDEIQVGGNITVPNLSSFNWINIAPNISDAEHRMLYQLDFAEKQVILHAMKMNAHLVIIDERLARNIAEYIGFKVKGSLGILAEAKKKNLIPHFYPCAIEMKQKGIRFSEKLINEIARTLGEKEFQDK</sequence>
<evidence type="ECO:0000313" key="1">
    <source>
        <dbReference type="EMBL" id="MFC1851228.1"/>
    </source>
</evidence>
<accession>A0ABV6YYF6</accession>
<gene>
    <name evidence="1" type="ORF">ACFL27_13615</name>
</gene>
<dbReference type="Proteomes" id="UP001594351">
    <property type="component" value="Unassembled WGS sequence"/>
</dbReference>
<proteinExistence type="predicted"/>
<dbReference type="InterPro" id="IPR021799">
    <property type="entry name" value="PIN-like_prokaryotic"/>
</dbReference>